<dbReference type="Proteomes" id="UP001164929">
    <property type="component" value="Chromosome 5"/>
</dbReference>
<dbReference type="AlphaFoldDB" id="A0AAD6W212"/>
<evidence type="ECO:0000256" key="1">
    <source>
        <dbReference type="SAM" id="SignalP"/>
    </source>
</evidence>
<dbReference type="EMBL" id="JAQIZT010000005">
    <property type="protein sequence ID" value="KAJ6996303.1"/>
    <property type="molecule type" value="Genomic_DNA"/>
</dbReference>
<dbReference type="InterPro" id="IPR001480">
    <property type="entry name" value="Bulb-type_lectin_dom"/>
</dbReference>
<dbReference type="PROSITE" id="PS50927">
    <property type="entry name" value="BULB_LECTIN"/>
    <property type="match status" value="1"/>
</dbReference>
<evidence type="ECO:0000259" key="2">
    <source>
        <dbReference type="PROSITE" id="PS50927"/>
    </source>
</evidence>
<comment type="caution">
    <text evidence="3">The sequence shown here is derived from an EMBL/GenBank/DDBJ whole genome shotgun (WGS) entry which is preliminary data.</text>
</comment>
<keyword evidence="1" id="KW-0732">Signal</keyword>
<reference evidence="3" key="1">
    <citation type="journal article" date="2023" name="Mol. Ecol. Resour.">
        <title>Chromosome-level genome assembly of a triploid poplar Populus alba 'Berolinensis'.</title>
        <authorList>
            <person name="Chen S."/>
            <person name="Yu Y."/>
            <person name="Wang X."/>
            <person name="Wang S."/>
            <person name="Zhang T."/>
            <person name="Zhou Y."/>
            <person name="He R."/>
            <person name="Meng N."/>
            <person name="Wang Y."/>
            <person name="Liu W."/>
            <person name="Liu Z."/>
            <person name="Liu J."/>
            <person name="Guo Q."/>
            <person name="Huang H."/>
            <person name="Sederoff R.R."/>
            <person name="Wang G."/>
            <person name="Qu G."/>
            <person name="Chen S."/>
        </authorList>
    </citation>
    <scope>NUCLEOTIDE SEQUENCE</scope>
    <source>
        <strain evidence="3">SC-2020</strain>
    </source>
</reference>
<keyword evidence="4" id="KW-1185">Reference proteome</keyword>
<evidence type="ECO:0000313" key="3">
    <source>
        <dbReference type="EMBL" id="KAJ6996303.1"/>
    </source>
</evidence>
<proteinExistence type="predicted"/>
<accession>A0AAD6W212</accession>
<evidence type="ECO:0000313" key="4">
    <source>
        <dbReference type="Proteomes" id="UP001164929"/>
    </source>
</evidence>
<protein>
    <recommendedName>
        <fullName evidence="2">Bulb-type lectin domain-containing protein</fullName>
    </recommendedName>
</protein>
<feature type="domain" description="Bulb-type lectin" evidence="2">
    <location>
        <begin position="23"/>
        <end position="163"/>
    </location>
</feature>
<organism evidence="3 4">
    <name type="scientific">Populus alba x Populus x berolinensis</name>
    <dbReference type="NCBI Taxonomy" id="444605"/>
    <lineage>
        <taxon>Eukaryota</taxon>
        <taxon>Viridiplantae</taxon>
        <taxon>Streptophyta</taxon>
        <taxon>Embryophyta</taxon>
        <taxon>Tracheophyta</taxon>
        <taxon>Spermatophyta</taxon>
        <taxon>Magnoliopsida</taxon>
        <taxon>eudicotyledons</taxon>
        <taxon>Gunneridae</taxon>
        <taxon>Pentapetalae</taxon>
        <taxon>rosids</taxon>
        <taxon>fabids</taxon>
        <taxon>Malpighiales</taxon>
        <taxon>Salicaceae</taxon>
        <taxon>Saliceae</taxon>
        <taxon>Populus</taxon>
    </lineage>
</organism>
<feature type="chain" id="PRO_5042044678" description="Bulb-type lectin domain-containing protein" evidence="1">
    <location>
        <begin position="19"/>
        <end position="362"/>
    </location>
</feature>
<gene>
    <name evidence="3" type="ORF">NC653_013029</name>
</gene>
<sequence>MASIIFFLLLALSFTASAQRQTNITLGSSLAPITNSSWLSPSGLYSFGFFRQRDGYSIGVFLSGISLQNVVWAARRDDAPVPSNATLNFTSDGRVVFDGAESGTGDVLIIAYRRGKHTETQYLTWFGKLPTSTGEASMAAPLAPLSSMVAAKLISSSTKVATKVKVGGCHQQASFFDNVNIIGNIPTITPFAIYVGNCHLASSAHAFWSVLKWAPFMALTPSLRRLRFDQNNSGLINDSDSISDPVARRIRYTGSYPSARDSARLQLSSAPLGSAWLGSRLMTWQKTRGARWRAWVDALPESDGECGHVRRPILTPFSPVASYRPPLHEIEKEYNTWRRITSTQLSSLIATWGSSCLRQQGC</sequence>
<name>A0AAD6W212_9ROSI</name>
<feature type="signal peptide" evidence="1">
    <location>
        <begin position="1"/>
        <end position="18"/>
    </location>
</feature>